<protein>
    <submittedName>
        <fullName evidence="1">Uncharacterized protein</fullName>
    </submittedName>
</protein>
<evidence type="ECO:0000313" key="2">
    <source>
        <dbReference type="Proteomes" id="UP000299102"/>
    </source>
</evidence>
<organism evidence="1 2">
    <name type="scientific">Eumeta variegata</name>
    <name type="common">Bagworm moth</name>
    <name type="synonym">Eumeta japonica</name>
    <dbReference type="NCBI Taxonomy" id="151549"/>
    <lineage>
        <taxon>Eukaryota</taxon>
        <taxon>Metazoa</taxon>
        <taxon>Ecdysozoa</taxon>
        <taxon>Arthropoda</taxon>
        <taxon>Hexapoda</taxon>
        <taxon>Insecta</taxon>
        <taxon>Pterygota</taxon>
        <taxon>Neoptera</taxon>
        <taxon>Endopterygota</taxon>
        <taxon>Lepidoptera</taxon>
        <taxon>Glossata</taxon>
        <taxon>Ditrysia</taxon>
        <taxon>Tineoidea</taxon>
        <taxon>Psychidae</taxon>
        <taxon>Oiketicinae</taxon>
        <taxon>Eumeta</taxon>
    </lineage>
</organism>
<reference evidence="1 2" key="1">
    <citation type="journal article" date="2019" name="Commun. Biol.">
        <title>The bagworm genome reveals a unique fibroin gene that provides high tensile strength.</title>
        <authorList>
            <person name="Kono N."/>
            <person name="Nakamura H."/>
            <person name="Ohtoshi R."/>
            <person name="Tomita M."/>
            <person name="Numata K."/>
            <person name="Arakawa K."/>
        </authorList>
    </citation>
    <scope>NUCLEOTIDE SEQUENCE [LARGE SCALE GENOMIC DNA]</scope>
</reference>
<dbReference type="Proteomes" id="UP000299102">
    <property type="component" value="Unassembled WGS sequence"/>
</dbReference>
<dbReference type="EMBL" id="BGZK01000551">
    <property type="protein sequence ID" value="GBP49732.1"/>
    <property type="molecule type" value="Genomic_DNA"/>
</dbReference>
<dbReference type="AlphaFoldDB" id="A0A4C1WGU6"/>
<sequence>MKYAAVFTSVCTCYNFAECGVPIPKLYHVRPVRNVNCVKRAVTRPRRDSVAPGTRPGCLVLPPRPCFSATESESGAAVTATAGGNFQINFTTLEIHQTNSQIGVQKNTEKTLQNSNGP</sequence>
<gene>
    <name evidence="1" type="ORF">EVAR_33487_1</name>
</gene>
<accession>A0A4C1WGU6</accession>
<proteinExistence type="predicted"/>
<evidence type="ECO:0000313" key="1">
    <source>
        <dbReference type="EMBL" id="GBP49732.1"/>
    </source>
</evidence>
<name>A0A4C1WGU6_EUMVA</name>
<keyword evidence="2" id="KW-1185">Reference proteome</keyword>
<comment type="caution">
    <text evidence="1">The sequence shown here is derived from an EMBL/GenBank/DDBJ whole genome shotgun (WGS) entry which is preliminary data.</text>
</comment>